<dbReference type="InterPro" id="IPR051786">
    <property type="entry name" value="ASN_synthetase/amidase"/>
</dbReference>
<proteinExistence type="inferred from homology"/>
<dbReference type="InterPro" id="IPR017932">
    <property type="entry name" value="GATase_2_dom"/>
</dbReference>
<dbReference type="InterPro" id="IPR006426">
    <property type="entry name" value="Asn_synth_AEB"/>
</dbReference>
<dbReference type="EMBL" id="CP018092">
    <property type="protein sequence ID" value="ATS17722.1"/>
    <property type="molecule type" value="Genomic_DNA"/>
</dbReference>
<evidence type="ECO:0000256" key="7">
    <source>
        <dbReference type="ARBA" id="ARBA00022962"/>
    </source>
</evidence>
<dbReference type="CDD" id="cd00712">
    <property type="entry name" value="AsnB"/>
    <property type="match status" value="1"/>
</dbReference>
<dbReference type="EC" id="6.3.5.4" evidence="3"/>
<evidence type="ECO:0000313" key="13">
    <source>
        <dbReference type="EMBL" id="ATS17722.1"/>
    </source>
</evidence>
<organism evidence="13 14">
    <name type="scientific">Parathermosynechococcus lividus PCC 6715</name>
    <dbReference type="NCBI Taxonomy" id="1917166"/>
    <lineage>
        <taxon>Bacteria</taxon>
        <taxon>Bacillati</taxon>
        <taxon>Cyanobacteriota</taxon>
        <taxon>Cyanophyceae</taxon>
        <taxon>Acaryochloridales</taxon>
        <taxon>Thermosynechococcaceae</taxon>
        <taxon>Parathermosynechococcus</taxon>
    </lineage>
</organism>
<dbReference type="Pfam" id="PF00733">
    <property type="entry name" value="Asn_synthase"/>
    <property type="match status" value="1"/>
</dbReference>
<dbReference type="GO" id="GO:0005829">
    <property type="term" value="C:cytosol"/>
    <property type="evidence" value="ECO:0007669"/>
    <property type="project" value="TreeGrafter"/>
</dbReference>
<dbReference type="SUPFAM" id="SSF56235">
    <property type="entry name" value="N-terminal nucleophile aminohydrolases (Ntn hydrolases)"/>
    <property type="match status" value="1"/>
</dbReference>
<dbReference type="Gene3D" id="3.40.50.620">
    <property type="entry name" value="HUPs"/>
    <property type="match status" value="1"/>
</dbReference>
<feature type="binding site" evidence="10">
    <location>
        <position position="104"/>
    </location>
    <ligand>
        <name>L-glutamine</name>
        <dbReference type="ChEBI" id="CHEBI:58359"/>
    </ligand>
</feature>
<dbReference type="GO" id="GO:0004066">
    <property type="term" value="F:asparagine synthase (glutamine-hydrolyzing) activity"/>
    <property type="evidence" value="ECO:0007669"/>
    <property type="project" value="UniProtKB-EC"/>
</dbReference>
<evidence type="ECO:0000256" key="11">
    <source>
        <dbReference type="PIRSR" id="PIRSR001589-3"/>
    </source>
</evidence>
<dbReference type="Gene3D" id="3.60.20.10">
    <property type="entry name" value="Glutamine Phosphoribosylpyrophosphate, subunit 1, domain 1"/>
    <property type="match status" value="1"/>
</dbReference>
<dbReference type="Pfam" id="PF13522">
    <property type="entry name" value="GATase_6"/>
    <property type="match status" value="1"/>
</dbReference>
<feature type="binding site" evidence="10">
    <location>
        <begin position="378"/>
        <end position="379"/>
    </location>
    <ligand>
        <name>ATP</name>
        <dbReference type="ChEBI" id="CHEBI:30616"/>
    </ligand>
</feature>
<dbReference type="PANTHER" id="PTHR43284">
    <property type="entry name" value="ASPARAGINE SYNTHETASE (GLUTAMINE-HYDROLYZING)"/>
    <property type="match status" value="1"/>
</dbReference>
<keyword evidence="7 9" id="KW-0315">Glutamine amidotransferase</keyword>
<comment type="catalytic activity">
    <reaction evidence="8">
        <text>L-aspartate + L-glutamine + ATP + H2O = L-asparagine + L-glutamate + AMP + diphosphate + H(+)</text>
        <dbReference type="Rhea" id="RHEA:12228"/>
        <dbReference type="ChEBI" id="CHEBI:15377"/>
        <dbReference type="ChEBI" id="CHEBI:15378"/>
        <dbReference type="ChEBI" id="CHEBI:29985"/>
        <dbReference type="ChEBI" id="CHEBI:29991"/>
        <dbReference type="ChEBI" id="CHEBI:30616"/>
        <dbReference type="ChEBI" id="CHEBI:33019"/>
        <dbReference type="ChEBI" id="CHEBI:58048"/>
        <dbReference type="ChEBI" id="CHEBI:58359"/>
        <dbReference type="ChEBI" id="CHEBI:456215"/>
        <dbReference type="EC" id="6.3.5.4"/>
    </reaction>
</comment>
<gene>
    <name evidence="13" type="ORF">BRW62_02010</name>
</gene>
<evidence type="ECO:0000256" key="5">
    <source>
        <dbReference type="ARBA" id="ARBA00022840"/>
    </source>
</evidence>
<dbReference type="KEGG" id="slw:BRW62_02010"/>
<dbReference type="RefSeq" id="WP_099798039.1">
    <property type="nucleotide sequence ID" value="NZ_CP018092.1"/>
</dbReference>
<keyword evidence="5 10" id="KW-0067">ATP-binding</keyword>
<dbReference type="GO" id="GO:0006529">
    <property type="term" value="P:asparagine biosynthetic process"/>
    <property type="evidence" value="ECO:0007669"/>
    <property type="project" value="UniProtKB-KW"/>
</dbReference>
<evidence type="ECO:0000256" key="2">
    <source>
        <dbReference type="ARBA" id="ARBA00005752"/>
    </source>
</evidence>
<evidence type="ECO:0000256" key="9">
    <source>
        <dbReference type="PIRSR" id="PIRSR001589-1"/>
    </source>
</evidence>
<feature type="domain" description="Glutamine amidotransferase type-2" evidence="12">
    <location>
        <begin position="2"/>
        <end position="218"/>
    </location>
</feature>
<dbReference type="OrthoDB" id="9763290at2"/>
<accession>A0A2D2PZP5</accession>
<dbReference type="CDD" id="cd01991">
    <property type="entry name" value="Asn_synthase_B_C"/>
    <property type="match status" value="1"/>
</dbReference>
<dbReference type="InterPro" id="IPR033738">
    <property type="entry name" value="AsnB_N"/>
</dbReference>
<keyword evidence="6 9" id="KW-0061">Asparagine biosynthesis</keyword>
<dbReference type="GO" id="GO:0005524">
    <property type="term" value="F:ATP binding"/>
    <property type="evidence" value="ECO:0007669"/>
    <property type="project" value="UniProtKB-KW"/>
</dbReference>
<dbReference type="PIRSF" id="PIRSF001589">
    <property type="entry name" value="Asn_synthetase_glu-h"/>
    <property type="match status" value="1"/>
</dbReference>
<dbReference type="InterPro" id="IPR001962">
    <property type="entry name" value="Asn_synthase"/>
</dbReference>
<evidence type="ECO:0000259" key="12">
    <source>
        <dbReference type="PROSITE" id="PS51278"/>
    </source>
</evidence>
<evidence type="ECO:0000313" key="14">
    <source>
        <dbReference type="Proteomes" id="UP000231057"/>
    </source>
</evidence>
<feature type="binding site" evidence="10">
    <location>
        <position position="305"/>
    </location>
    <ligand>
        <name>ATP</name>
        <dbReference type="ChEBI" id="CHEBI:30616"/>
    </ligand>
</feature>
<comment type="pathway">
    <text evidence="1">Amino-acid biosynthesis; L-asparagine biosynthesis; L-asparagine from L-aspartate (L-Gln route): step 1/1.</text>
</comment>
<dbReference type="NCBIfam" id="TIGR01536">
    <property type="entry name" value="asn_synth_AEB"/>
    <property type="match status" value="1"/>
</dbReference>
<evidence type="ECO:0000256" key="3">
    <source>
        <dbReference type="ARBA" id="ARBA00012737"/>
    </source>
</evidence>
<evidence type="ECO:0000256" key="4">
    <source>
        <dbReference type="ARBA" id="ARBA00022741"/>
    </source>
</evidence>
<evidence type="ECO:0000256" key="6">
    <source>
        <dbReference type="ARBA" id="ARBA00022888"/>
    </source>
</evidence>
<sequence length="654" mass="73973">MCGLVGLMSLGESLDLRSTIQTMVATLYHRGPDDEGTWIDESAGIALGHRRLAILDLSPAGHQPMVSACGRYVLVFNGEIYNHLDLRQLLTSTGAAPAWRGHSDTETLLAAFAYWGIEATLKRTVGMFALALWDRSEQTLTLARDRIGEKPLYYGWVNNAFVFASELKALRACPNFQNSINRQALTLYLRYNYVPSPYSIYEHIWKLPAGTYLQLPTNALVKGSQGEPQAYWSLQTAVEQGLAEPFQGTEQEAAGELERLLRQSLQGQLLADVPLGAFLSGGVDSSTVVALMQSQSAQPVKTFTIGFYEDQYNEAQYAKAVATHLGTDHTEYYLTGQDARDVIPKLPTLYDEPFADSSQIPTFLVSMIARQHVTVALSGDGGDELFGGYTRYFLAPSIWQKIQLLPAPIRTMLATALRVLPPRQWDQLLGGINRFLPKHLRYTTIGDRISKLAKLCELRSQDSVYLSFLSHFNPPSKIVIDGKEPTSLPIEPPSWLSGLPFESYMMILDVLTYLPDDILAKVDRAAMGVSLETRIPLLDHRIVEFACAVPLSMKIKQQTGKHILRHILYQHVPKELIERPKMGFRVPIAQWLRHELREWVEDLLNPTRLKQEGFLYPESIWQYWQEHRQGHRNWAFPLWDILMFQAWLENNRSV</sequence>
<dbReference type="InterPro" id="IPR014729">
    <property type="entry name" value="Rossmann-like_a/b/a_fold"/>
</dbReference>
<feature type="active site" description="For GATase activity" evidence="9">
    <location>
        <position position="2"/>
    </location>
</feature>
<evidence type="ECO:0000256" key="10">
    <source>
        <dbReference type="PIRSR" id="PIRSR001589-2"/>
    </source>
</evidence>
<reference evidence="13 14" key="1">
    <citation type="submission" date="2016-11" db="EMBL/GenBank/DDBJ databases">
        <title>Complete genome sequence of thermophilic cyanobacteria strain Synechococcus sp. PCC6715.</title>
        <authorList>
            <person name="Tang J."/>
            <person name="Daroch M."/>
            <person name="Liang Y."/>
            <person name="Jiang D."/>
            <person name="Shah M."/>
        </authorList>
    </citation>
    <scope>NUCLEOTIDE SEQUENCE [LARGE SCALE GENOMIC DNA]</scope>
    <source>
        <strain evidence="13 14">PCC 6715</strain>
    </source>
</reference>
<dbReference type="PANTHER" id="PTHR43284:SF1">
    <property type="entry name" value="ASPARAGINE SYNTHETASE"/>
    <property type="match status" value="1"/>
</dbReference>
<protein>
    <recommendedName>
        <fullName evidence="3">asparagine synthase (glutamine-hydrolyzing)</fullName>
        <ecNumber evidence="3">6.3.5.4</ecNumber>
    </recommendedName>
</protein>
<dbReference type="Proteomes" id="UP000231057">
    <property type="component" value="Chromosome"/>
</dbReference>
<dbReference type="SUPFAM" id="SSF52402">
    <property type="entry name" value="Adenine nucleotide alpha hydrolases-like"/>
    <property type="match status" value="1"/>
</dbReference>
<dbReference type="PROSITE" id="PS51278">
    <property type="entry name" value="GATASE_TYPE_2"/>
    <property type="match status" value="1"/>
</dbReference>
<name>A0A2D2PZP5_PARLV</name>
<evidence type="ECO:0000256" key="1">
    <source>
        <dbReference type="ARBA" id="ARBA00005187"/>
    </source>
</evidence>
<keyword evidence="4 10" id="KW-0547">Nucleotide-binding</keyword>
<comment type="similarity">
    <text evidence="2">Belongs to the asparagine synthetase family.</text>
</comment>
<evidence type="ECO:0000256" key="8">
    <source>
        <dbReference type="ARBA" id="ARBA00048741"/>
    </source>
</evidence>
<dbReference type="AlphaFoldDB" id="A0A2D2PZP5"/>
<feature type="site" description="Important for beta-aspartyl-AMP intermediate formation" evidence="11">
    <location>
        <position position="380"/>
    </location>
</feature>
<reference evidence="14" key="2">
    <citation type="journal article" date="2022" name="Front. Microbiol.">
        <title>Comparative Genomic Analysis Revealed Distinct Molecular Components and Organization of CO2-Concentrating Mechanism in Thermophilic Cyanobacteria.</title>
        <authorList>
            <person name="Tang J."/>
            <person name="Zhou H."/>
            <person name="Yao D."/>
            <person name="Riaz S."/>
            <person name="You D."/>
            <person name="Klepacz-Smolka A."/>
            <person name="Daroch M."/>
        </authorList>
    </citation>
    <scope>NUCLEOTIDE SEQUENCE [LARGE SCALE GENOMIC DNA]</scope>
    <source>
        <strain evidence="14">PCC 6715</strain>
    </source>
</reference>
<dbReference type="InterPro" id="IPR029055">
    <property type="entry name" value="Ntn_hydrolases_N"/>
</dbReference>
<keyword evidence="14" id="KW-1185">Reference proteome</keyword>
<keyword evidence="9" id="KW-0028">Amino-acid biosynthesis</keyword>